<dbReference type="GO" id="GO:0003899">
    <property type="term" value="F:DNA-directed RNA polymerase activity"/>
    <property type="evidence" value="ECO:0007669"/>
    <property type="project" value="InterPro"/>
</dbReference>
<accession>A0A916X884</accession>
<evidence type="ECO:0000259" key="1">
    <source>
        <dbReference type="Pfam" id="PF03118"/>
    </source>
</evidence>
<dbReference type="SUPFAM" id="SSF47789">
    <property type="entry name" value="C-terminal domain of RNA polymerase alpha subunit"/>
    <property type="match status" value="1"/>
</dbReference>
<keyword evidence="3" id="KW-1185">Reference proteome</keyword>
<dbReference type="GO" id="GO:0006351">
    <property type="term" value="P:DNA-templated transcription"/>
    <property type="evidence" value="ECO:0007669"/>
    <property type="project" value="InterPro"/>
</dbReference>
<comment type="caution">
    <text evidence="2">The sequence shown here is derived from an EMBL/GenBank/DDBJ whole genome shotgun (WGS) entry which is preliminary data.</text>
</comment>
<dbReference type="Pfam" id="PF03118">
    <property type="entry name" value="RNA_pol_A_CTD"/>
    <property type="match status" value="1"/>
</dbReference>
<gene>
    <name evidence="2" type="ORF">GCM10011410_02450</name>
</gene>
<name>A0A916X884_9ACTN</name>
<dbReference type="InterPro" id="IPR036388">
    <property type="entry name" value="WH-like_DNA-bd_sf"/>
</dbReference>
<dbReference type="RefSeq" id="WP_188669896.1">
    <property type="nucleotide sequence ID" value="NZ_BMJH01000001.1"/>
</dbReference>
<dbReference type="Gene3D" id="1.10.10.10">
    <property type="entry name" value="Winged helix-like DNA-binding domain superfamily/Winged helix DNA-binding domain"/>
    <property type="match status" value="1"/>
</dbReference>
<dbReference type="Proteomes" id="UP000641514">
    <property type="component" value="Unassembled WGS sequence"/>
</dbReference>
<proteinExistence type="predicted"/>
<dbReference type="InterPro" id="IPR013324">
    <property type="entry name" value="RNA_pol_sigma_r3/r4-like"/>
</dbReference>
<dbReference type="SUPFAM" id="SSF88659">
    <property type="entry name" value="Sigma3 and sigma4 domains of RNA polymerase sigma factors"/>
    <property type="match status" value="1"/>
</dbReference>
<feature type="domain" description="RNA polymerase alpha subunit C-terminal" evidence="1">
    <location>
        <begin position="82"/>
        <end position="135"/>
    </location>
</feature>
<organism evidence="2 3">
    <name type="scientific">Hoyosella rhizosphaerae</name>
    <dbReference type="NCBI Taxonomy" id="1755582"/>
    <lineage>
        <taxon>Bacteria</taxon>
        <taxon>Bacillati</taxon>
        <taxon>Actinomycetota</taxon>
        <taxon>Actinomycetes</taxon>
        <taxon>Mycobacteriales</taxon>
        <taxon>Hoyosellaceae</taxon>
        <taxon>Hoyosella</taxon>
    </lineage>
</organism>
<dbReference type="Gene3D" id="1.10.150.20">
    <property type="entry name" value="5' to 3' exonuclease, C-terminal subdomain"/>
    <property type="match status" value="1"/>
</dbReference>
<reference evidence="2" key="1">
    <citation type="journal article" date="2014" name="Int. J. Syst. Evol. Microbiol.">
        <title>Complete genome sequence of Corynebacterium casei LMG S-19264T (=DSM 44701T), isolated from a smear-ripened cheese.</title>
        <authorList>
            <consortium name="US DOE Joint Genome Institute (JGI-PGF)"/>
            <person name="Walter F."/>
            <person name="Albersmeier A."/>
            <person name="Kalinowski J."/>
            <person name="Ruckert C."/>
        </authorList>
    </citation>
    <scope>NUCLEOTIDE SEQUENCE</scope>
    <source>
        <strain evidence="2">CGMCC 1.15478</strain>
    </source>
</reference>
<sequence length="738" mass="80694">MDDFGHDPQVDDLPPLIWLDAFPWLRGASTDDNANAWWEVPIAVSGSVERVVKLERIAELAIERLSQWTIGQIFPGLPPSFPLTALRLPVRAGNVLARRGISTTDELSLLVLDEIMDWRNVGIGTVSTILQVLAECSMSISTTSVMAENSTGRQEDRYVEHAHPPVLSSGLIASVREIAMWQTAIGLPAAPLLGDKIPAGVPPEIRSARGYLEALSAKDVLQESELELDAAALLDNELGKLDSRAVGILQKRVFADKPATLDELGIEYGFTRERARQIEGKARAAMLDAISSGTLHMVANAARALIGTIRPLTDLVRLMPALNGTVQAVNQPVWRVIDRLDDAYQITEGWCVVPTLTAAREWTAAQLQERTDYHGVGRLEELDLIECSPDLNQSELTAEWLRSCGYIVDDTTVLTRTASVGDYAAAILFLRGSPMTADEIIECFAVKRTAGSLKNAMTNDERFERVDRKEWALAEWGMEAYAGIRSVIRKELAKAGGAISINRLVEHITGKYSVSSSSVMAYASTPPFELRGGMVKSAGMSRETRKPPARTPRLYRRGDEWIYRVRINHDHLRGSGSVAPVAIAAILGMAYGDKLQLASELGDQSINWTGTQPAFGTIRRFLLKDDISADTEVFLRIRDDRSFDIEVIGELSGDPLADALALIGVPSGIAAEEARRAFAAAIQLPEDSPVVSIIGGYRDRGESDVADSLTTMRHYLETGEPIEREAKATDVHGILDLL</sequence>
<dbReference type="InterPro" id="IPR011260">
    <property type="entry name" value="RNAP_asu_C"/>
</dbReference>
<evidence type="ECO:0000313" key="2">
    <source>
        <dbReference type="EMBL" id="GGC53583.1"/>
    </source>
</evidence>
<dbReference type="AlphaFoldDB" id="A0A916X884"/>
<dbReference type="GO" id="GO:0003677">
    <property type="term" value="F:DNA binding"/>
    <property type="evidence" value="ECO:0007669"/>
    <property type="project" value="InterPro"/>
</dbReference>
<evidence type="ECO:0000313" key="3">
    <source>
        <dbReference type="Proteomes" id="UP000641514"/>
    </source>
</evidence>
<dbReference type="EMBL" id="BMJH01000001">
    <property type="protein sequence ID" value="GGC53583.1"/>
    <property type="molecule type" value="Genomic_DNA"/>
</dbReference>
<protein>
    <recommendedName>
        <fullName evidence="1">RNA polymerase alpha subunit C-terminal domain-containing protein</fullName>
    </recommendedName>
</protein>
<reference evidence="2" key="2">
    <citation type="submission" date="2020-09" db="EMBL/GenBank/DDBJ databases">
        <authorList>
            <person name="Sun Q."/>
            <person name="Zhou Y."/>
        </authorList>
    </citation>
    <scope>NUCLEOTIDE SEQUENCE</scope>
    <source>
        <strain evidence="2">CGMCC 1.15478</strain>
    </source>
</reference>